<dbReference type="PANTHER" id="PTHR38451">
    <property type="entry name" value="TRNA (ADENINE(22)-N(1))-METHYLTRANSFERASE"/>
    <property type="match status" value="1"/>
</dbReference>
<organism evidence="1 2">
    <name type="scientific">Effusibacillus consociatus</name>
    <dbReference type="NCBI Taxonomy" id="1117041"/>
    <lineage>
        <taxon>Bacteria</taxon>
        <taxon>Bacillati</taxon>
        <taxon>Bacillota</taxon>
        <taxon>Bacilli</taxon>
        <taxon>Bacillales</taxon>
        <taxon>Alicyclobacillaceae</taxon>
        <taxon>Effusibacillus</taxon>
    </lineage>
</organism>
<dbReference type="EMBL" id="JBHSHC010000111">
    <property type="protein sequence ID" value="MFC4768626.1"/>
    <property type="molecule type" value="Genomic_DNA"/>
</dbReference>
<name>A0ABV9Q2D0_9BACL</name>
<proteinExistence type="predicted"/>
<evidence type="ECO:0000313" key="2">
    <source>
        <dbReference type="Proteomes" id="UP001596002"/>
    </source>
</evidence>
<dbReference type="PANTHER" id="PTHR38451:SF1">
    <property type="entry name" value="TRNA (ADENINE(22)-N(1))-METHYLTRANSFERASE"/>
    <property type="match status" value="1"/>
</dbReference>
<dbReference type="Proteomes" id="UP001596002">
    <property type="component" value="Unassembled WGS sequence"/>
</dbReference>
<protein>
    <submittedName>
        <fullName evidence="1">tRNA (Adenine(22)-N(1))-methyltransferase</fullName>
    </submittedName>
</protein>
<dbReference type="InterPro" id="IPR029063">
    <property type="entry name" value="SAM-dependent_MTases_sf"/>
</dbReference>
<dbReference type="RefSeq" id="WP_380026577.1">
    <property type="nucleotide sequence ID" value="NZ_JBHSHC010000111.1"/>
</dbReference>
<dbReference type="InterPro" id="IPR006901">
    <property type="entry name" value="TrmK"/>
</dbReference>
<comment type="caution">
    <text evidence="1">The sequence shown here is derived from an EMBL/GenBank/DDBJ whole genome shotgun (WGS) entry which is preliminary data.</text>
</comment>
<keyword evidence="2" id="KW-1185">Reference proteome</keyword>
<evidence type="ECO:0000313" key="1">
    <source>
        <dbReference type="EMBL" id="MFC4768626.1"/>
    </source>
</evidence>
<reference evidence="2" key="1">
    <citation type="journal article" date="2019" name="Int. J. Syst. Evol. Microbiol.">
        <title>The Global Catalogue of Microorganisms (GCM) 10K type strain sequencing project: providing services to taxonomists for standard genome sequencing and annotation.</title>
        <authorList>
            <consortium name="The Broad Institute Genomics Platform"/>
            <consortium name="The Broad Institute Genome Sequencing Center for Infectious Disease"/>
            <person name="Wu L."/>
            <person name="Ma J."/>
        </authorList>
    </citation>
    <scope>NUCLEOTIDE SEQUENCE [LARGE SCALE GENOMIC DNA]</scope>
    <source>
        <strain evidence="2">WYCCWR 12678</strain>
    </source>
</reference>
<dbReference type="PIRSF" id="PIRSF018637">
    <property type="entry name" value="TrmK"/>
    <property type="match status" value="1"/>
</dbReference>
<dbReference type="Pfam" id="PF04816">
    <property type="entry name" value="TrmK"/>
    <property type="match status" value="1"/>
</dbReference>
<dbReference type="Gene3D" id="3.40.50.150">
    <property type="entry name" value="Vaccinia Virus protein VP39"/>
    <property type="match status" value="1"/>
</dbReference>
<sequence>MIQLKLSKRLQQVASLVPNGATLADIGSDHAYLPAYLIEEGRIRFAIAGEVNQGPYETAKRTVEEAGCSERIRVRKGNGLEVLEAGEVNTVTICGMGGGTIVDILSRGKDKLTGVRQLVLQPMVDGDQLRRWLHANGWRIAKEELVVDEGILYEILKAEPGYERYHDDLWYEVGSVELLRHHPLFPDKLKAAIGKIDRVLKSLRKAQGEEALQKQEALVQKKKRLEEVLRLCKPQ</sequence>
<dbReference type="SUPFAM" id="SSF53335">
    <property type="entry name" value="S-adenosyl-L-methionine-dependent methyltransferases"/>
    <property type="match status" value="1"/>
</dbReference>
<accession>A0ABV9Q2D0</accession>
<gene>
    <name evidence="1" type="ORF">ACFO8Q_14870</name>
</gene>